<dbReference type="GO" id="GO:0045892">
    <property type="term" value="P:negative regulation of DNA-templated transcription"/>
    <property type="evidence" value="ECO:0007669"/>
    <property type="project" value="InterPro"/>
</dbReference>
<keyword evidence="3" id="KW-0862">Zinc</keyword>
<name>A0AAV2H2G9_LYMST</name>
<dbReference type="Pfam" id="PF01753">
    <property type="entry name" value="zf-MYND"/>
    <property type="match status" value="1"/>
</dbReference>
<keyword evidence="7" id="KW-1185">Reference proteome</keyword>
<evidence type="ECO:0000259" key="5">
    <source>
        <dbReference type="PROSITE" id="PS50865"/>
    </source>
</evidence>
<dbReference type="PANTHER" id="PTHR47085">
    <property type="entry name" value="ZINC FINGER MYND DOMAIN-CONTAINING PROTEIN 15"/>
    <property type="match status" value="1"/>
</dbReference>
<feature type="non-terminal residue" evidence="6">
    <location>
        <position position="1"/>
    </location>
</feature>
<dbReference type="PANTHER" id="PTHR47085:SF1">
    <property type="entry name" value="ZINC FINGER MYND DOMAIN-CONTAINING PROTEIN 15"/>
    <property type="match status" value="1"/>
</dbReference>
<dbReference type="SUPFAM" id="SSF144232">
    <property type="entry name" value="HIT/MYND zinc finger-like"/>
    <property type="match status" value="1"/>
</dbReference>
<dbReference type="InterPro" id="IPR002893">
    <property type="entry name" value="Znf_MYND"/>
</dbReference>
<sequence>ETVFKVAHFGVNLLNNQNQTDHIPLEKIQKCIVFRMCYYCGLRGSENMFHSCVNCDAVMYCDEECQLKSWKEDHNIWCTKLKRYMQMESQMANLPFEFIKYTTNRNFTLEKLRSLLEKNDVYDKGLWRRECQKTDSKFCLPFGELDSNEKPYALPLEGAVLENPPTEAPALENPLTNWSDYYNFRGFWFDSIICGLLHYPLTLYWIITNSLPKYCNTIFFFLK</sequence>
<evidence type="ECO:0000256" key="2">
    <source>
        <dbReference type="ARBA" id="ARBA00022771"/>
    </source>
</evidence>
<dbReference type="GO" id="GO:0042826">
    <property type="term" value="F:histone deacetylase binding"/>
    <property type="evidence" value="ECO:0007669"/>
    <property type="project" value="InterPro"/>
</dbReference>
<evidence type="ECO:0000256" key="1">
    <source>
        <dbReference type="ARBA" id="ARBA00022723"/>
    </source>
</evidence>
<gene>
    <name evidence="6" type="ORF">GSLYS_00000621001</name>
</gene>
<dbReference type="PROSITE" id="PS50865">
    <property type="entry name" value="ZF_MYND_2"/>
    <property type="match status" value="1"/>
</dbReference>
<proteinExistence type="predicted"/>
<dbReference type="GO" id="GO:0008270">
    <property type="term" value="F:zinc ion binding"/>
    <property type="evidence" value="ECO:0007669"/>
    <property type="project" value="UniProtKB-KW"/>
</dbReference>
<dbReference type="AlphaFoldDB" id="A0AAV2H2G9"/>
<dbReference type="Proteomes" id="UP001497497">
    <property type="component" value="Unassembled WGS sequence"/>
</dbReference>
<organism evidence="6 7">
    <name type="scientific">Lymnaea stagnalis</name>
    <name type="common">Great pond snail</name>
    <name type="synonym">Helix stagnalis</name>
    <dbReference type="NCBI Taxonomy" id="6523"/>
    <lineage>
        <taxon>Eukaryota</taxon>
        <taxon>Metazoa</taxon>
        <taxon>Spiralia</taxon>
        <taxon>Lophotrochozoa</taxon>
        <taxon>Mollusca</taxon>
        <taxon>Gastropoda</taxon>
        <taxon>Heterobranchia</taxon>
        <taxon>Euthyneura</taxon>
        <taxon>Panpulmonata</taxon>
        <taxon>Hygrophila</taxon>
        <taxon>Lymnaeoidea</taxon>
        <taxon>Lymnaeidae</taxon>
        <taxon>Lymnaea</taxon>
    </lineage>
</organism>
<protein>
    <recommendedName>
        <fullName evidence="5">MYND-type domain-containing protein</fullName>
    </recommendedName>
</protein>
<dbReference type="Gene3D" id="6.10.140.2220">
    <property type="match status" value="1"/>
</dbReference>
<reference evidence="6 7" key="1">
    <citation type="submission" date="2024-04" db="EMBL/GenBank/DDBJ databases">
        <authorList>
            <consortium name="Genoscope - CEA"/>
            <person name="William W."/>
        </authorList>
    </citation>
    <scope>NUCLEOTIDE SEQUENCE [LARGE SCALE GENOMIC DNA]</scope>
</reference>
<evidence type="ECO:0000256" key="3">
    <source>
        <dbReference type="ARBA" id="ARBA00022833"/>
    </source>
</evidence>
<comment type="caution">
    <text evidence="6">The sequence shown here is derived from an EMBL/GenBank/DDBJ whole genome shotgun (WGS) entry which is preliminary data.</text>
</comment>
<keyword evidence="1" id="KW-0479">Metal-binding</keyword>
<keyword evidence="2 4" id="KW-0863">Zinc-finger</keyword>
<dbReference type="EMBL" id="CAXITT010000005">
    <property type="protein sequence ID" value="CAL1526444.1"/>
    <property type="molecule type" value="Genomic_DNA"/>
</dbReference>
<feature type="domain" description="MYND-type" evidence="5">
    <location>
        <begin position="37"/>
        <end position="78"/>
    </location>
</feature>
<dbReference type="PROSITE" id="PS01360">
    <property type="entry name" value="ZF_MYND_1"/>
    <property type="match status" value="1"/>
</dbReference>
<evidence type="ECO:0000313" key="7">
    <source>
        <dbReference type="Proteomes" id="UP001497497"/>
    </source>
</evidence>
<dbReference type="InterPro" id="IPR042989">
    <property type="entry name" value="ZMY15"/>
</dbReference>
<accession>A0AAV2H2G9</accession>
<evidence type="ECO:0000313" key="6">
    <source>
        <dbReference type="EMBL" id="CAL1526444.1"/>
    </source>
</evidence>
<evidence type="ECO:0000256" key="4">
    <source>
        <dbReference type="PROSITE-ProRule" id="PRU00134"/>
    </source>
</evidence>